<reference evidence="1 2" key="1">
    <citation type="submission" date="2024-08" db="EMBL/GenBank/DDBJ databases">
        <title>Insights into the chromosomal genome structure of Flemingia macrophylla.</title>
        <authorList>
            <person name="Ding Y."/>
            <person name="Zhao Y."/>
            <person name="Bi W."/>
            <person name="Wu M."/>
            <person name="Zhao G."/>
            <person name="Gong Y."/>
            <person name="Li W."/>
            <person name="Zhang P."/>
        </authorList>
    </citation>
    <scope>NUCLEOTIDE SEQUENCE [LARGE SCALE GENOMIC DNA]</scope>
    <source>
        <strain evidence="1">DYQJB</strain>
        <tissue evidence="1">Leaf</tissue>
    </source>
</reference>
<name>A0ABD1NHI9_9FABA</name>
<evidence type="ECO:0000313" key="1">
    <source>
        <dbReference type="EMBL" id="KAL2347333.1"/>
    </source>
</evidence>
<evidence type="ECO:0000313" key="2">
    <source>
        <dbReference type="Proteomes" id="UP001603857"/>
    </source>
</evidence>
<dbReference type="Proteomes" id="UP001603857">
    <property type="component" value="Unassembled WGS sequence"/>
</dbReference>
<dbReference type="AlphaFoldDB" id="A0ABD1NHI9"/>
<sequence length="72" mass="8218">MLNLFRFTSRDPSQVSAKVSHICFALLKLCTFVYSSSKSAHMMELRALEFTRYLCFFSSIHLALGISSRFSS</sequence>
<proteinExistence type="predicted"/>
<keyword evidence="2" id="KW-1185">Reference proteome</keyword>
<gene>
    <name evidence="1" type="ORF">Fmac_001333</name>
</gene>
<accession>A0ABD1NHI9</accession>
<organism evidence="1 2">
    <name type="scientific">Flemingia macrophylla</name>
    <dbReference type="NCBI Taxonomy" id="520843"/>
    <lineage>
        <taxon>Eukaryota</taxon>
        <taxon>Viridiplantae</taxon>
        <taxon>Streptophyta</taxon>
        <taxon>Embryophyta</taxon>
        <taxon>Tracheophyta</taxon>
        <taxon>Spermatophyta</taxon>
        <taxon>Magnoliopsida</taxon>
        <taxon>eudicotyledons</taxon>
        <taxon>Gunneridae</taxon>
        <taxon>Pentapetalae</taxon>
        <taxon>rosids</taxon>
        <taxon>fabids</taxon>
        <taxon>Fabales</taxon>
        <taxon>Fabaceae</taxon>
        <taxon>Papilionoideae</taxon>
        <taxon>50 kb inversion clade</taxon>
        <taxon>NPAAA clade</taxon>
        <taxon>indigoferoid/millettioid clade</taxon>
        <taxon>Phaseoleae</taxon>
        <taxon>Flemingia</taxon>
    </lineage>
</organism>
<dbReference type="EMBL" id="JBGMDY010000001">
    <property type="protein sequence ID" value="KAL2347333.1"/>
    <property type="molecule type" value="Genomic_DNA"/>
</dbReference>
<protein>
    <submittedName>
        <fullName evidence="1">Uncharacterized protein</fullName>
    </submittedName>
</protein>
<comment type="caution">
    <text evidence="1">The sequence shown here is derived from an EMBL/GenBank/DDBJ whole genome shotgun (WGS) entry which is preliminary data.</text>
</comment>